<keyword evidence="18" id="KW-0458">Lysosome</keyword>
<keyword evidence="16" id="KW-0865">Zymogen</keyword>
<evidence type="ECO:0000256" key="2">
    <source>
        <dbReference type="ARBA" id="ARBA00004371"/>
    </source>
</evidence>
<evidence type="ECO:0000256" key="17">
    <source>
        <dbReference type="ARBA" id="ARBA00023180"/>
    </source>
</evidence>
<evidence type="ECO:0000313" key="23">
    <source>
        <dbReference type="EMBL" id="AWL09433.1"/>
    </source>
</evidence>
<evidence type="ECO:0000256" key="14">
    <source>
        <dbReference type="ARBA" id="ARBA00023034"/>
    </source>
</evidence>
<keyword evidence="8" id="KW-0645">Protease</keyword>
<dbReference type="EMBL" id="CP029346">
    <property type="protein sequence ID" value="AWL09433.1"/>
    <property type="molecule type" value="Genomic_DNA"/>
</dbReference>
<keyword evidence="6" id="KW-0964">Secreted</keyword>
<accession>A0A2S2DVQ3</accession>
<keyword evidence="14" id="KW-0333">Golgi apparatus</keyword>
<dbReference type="GO" id="GO:0005764">
    <property type="term" value="C:lysosome"/>
    <property type="evidence" value="ECO:0007669"/>
    <property type="project" value="UniProtKB-SubCell"/>
</dbReference>
<keyword evidence="17" id="KW-0325">Glycoprotein</keyword>
<dbReference type="Gene3D" id="3.50.30.30">
    <property type="match status" value="1"/>
</dbReference>
<evidence type="ECO:0000256" key="11">
    <source>
        <dbReference type="ARBA" id="ARBA00022801"/>
    </source>
</evidence>
<keyword evidence="12" id="KW-0256">Endoplasmic reticulum</keyword>
<evidence type="ECO:0000256" key="10">
    <source>
        <dbReference type="ARBA" id="ARBA00022729"/>
    </source>
</evidence>
<sequence>MRKLLILLLTVPYFATAQSSQDSLNIKKMADEIMRNGKAYDLLRELTKQIGGRLAGSPQQQNAAIWGKRNLEAFQADKVYFQAVKTPNWKRGGNDFAAISAINGKAQLRPMKALALGNSLGSNGLIEAEVIVFASFDEMEKRKDDIKGKVVYFHSVFDPTKFQTFRAYAESGVFRRVGPSRAAKYGAVGVMIHSLSTATDNEPHTGSMVYDEAYPKIPALALGPEDAKELYELSKKLTVRVQLQTYGFFLPDADENNVVAELKGSEFPEEIITVGGHLDSWDINEGAHDDGAGIVQTMEILRTMKAINYRPKRTIRFVLFANEENGMRGGNEYANQAKMNQEKHIYALESDEGGFTPRSIGISCSKEQWKKFQAWSPLFKPFGGELTLGGTGADIGPLVKVNPAIVLSGLIPDSQRYFDLHHAKTDVFENVNKRELLLGAVNMAAIIYLIDQHGTNP</sequence>
<evidence type="ECO:0000259" key="22">
    <source>
        <dbReference type="Pfam" id="PF04389"/>
    </source>
</evidence>
<dbReference type="InterPro" id="IPR007484">
    <property type="entry name" value="Peptidase_M28"/>
</dbReference>
<keyword evidence="10 21" id="KW-0732">Signal</keyword>
<dbReference type="GO" id="GO:0004177">
    <property type="term" value="F:aminopeptidase activity"/>
    <property type="evidence" value="ECO:0007669"/>
    <property type="project" value="UniProtKB-KW"/>
</dbReference>
<dbReference type="GO" id="GO:0005576">
    <property type="term" value="C:extracellular region"/>
    <property type="evidence" value="ECO:0007669"/>
    <property type="project" value="UniProtKB-SubCell"/>
</dbReference>
<reference evidence="24" key="1">
    <citation type="submission" date="2018-05" db="EMBL/GenBank/DDBJ databases">
        <title>Pseudarcicella sp. HME7025 Genome sequencing and assembly.</title>
        <authorList>
            <person name="Kim H."/>
            <person name="Kang H."/>
            <person name="Joh K."/>
        </authorList>
    </citation>
    <scope>NUCLEOTIDE SEQUENCE [LARGE SCALE GENOMIC DNA]</scope>
    <source>
        <strain evidence="24">HME7025</strain>
    </source>
</reference>
<dbReference type="PANTHER" id="PTHR12053">
    <property type="entry name" value="PROTEASE FAMILY M28 PLASMA GLUTAMATE CARBOXYPEPTIDASE-RELATED"/>
    <property type="match status" value="1"/>
</dbReference>
<evidence type="ECO:0000256" key="18">
    <source>
        <dbReference type="ARBA" id="ARBA00023228"/>
    </source>
</evidence>
<evidence type="ECO:0000256" key="4">
    <source>
        <dbReference type="ARBA" id="ARBA00004613"/>
    </source>
</evidence>
<keyword evidence="13" id="KW-0862">Zinc</keyword>
<proteinExistence type="predicted"/>
<dbReference type="Pfam" id="PF04389">
    <property type="entry name" value="Peptidase_M28"/>
    <property type="match status" value="1"/>
</dbReference>
<evidence type="ECO:0000256" key="6">
    <source>
        <dbReference type="ARBA" id="ARBA00022525"/>
    </source>
</evidence>
<evidence type="ECO:0000256" key="8">
    <source>
        <dbReference type="ARBA" id="ARBA00022670"/>
    </source>
</evidence>
<evidence type="ECO:0000313" key="24">
    <source>
        <dbReference type="Proteomes" id="UP000245468"/>
    </source>
</evidence>
<dbReference type="GO" id="GO:0004180">
    <property type="term" value="F:carboxypeptidase activity"/>
    <property type="evidence" value="ECO:0007669"/>
    <property type="project" value="UniProtKB-KW"/>
</dbReference>
<evidence type="ECO:0000256" key="1">
    <source>
        <dbReference type="ARBA" id="ARBA00004240"/>
    </source>
</evidence>
<evidence type="ECO:0000256" key="13">
    <source>
        <dbReference type="ARBA" id="ARBA00022833"/>
    </source>
</evidence>
<keyword evidence="23" id="KW-0031">Aminopeptidase</keyword>
<dbReference type="Proteomes" id="UP000245468">
    <property type="component" value="Chromosome"/>
</dbReference>
<evidence type="ECO:0000256" key="12">
    <source>
        <dbReference type="ARBA" id="ARBA00022824"/>
    </source>
</evidence>
<dbReference type="GO" id="GO:0006508">
    <property type="term" value="P:proteolysis"/>
    <property type="evidence" value="ECO:0007669"/>
    <property type="project" value="UniProtKB-KW"/>
</dbReference>
<keyword evidence="9" id="KW-0479">Metal-binding</keyword>
<comment type="subunit">
    <text evidence="19">Homodimer. The monomeric form is inactive while the homodimer is active.</text>
</comment>
<feature type="signal peptide" evidence="21">
    <location>
        <begin position="1"/>
        <end position="17"/>
    </location>
</feature>
<feature type="domain" description="Peptidase M28" evidence="22">
    <location>
        <begin position="257"/>
        <end position="435"/>
    </location>
</feature>
<dbReference type="Gene3D" id="3.40.630.10">
    <property type="entry name" value="Zn peptidases"/>
    <property type="match status" value="1"/>
</dbReference>
<evidence type="ECO:0000256" key="9">
    <source>
        <dbReference type="ARBA" id="ARBA00022723"/>
    </source>
</evidence>
<evidence type="ECO:0000256" key="7">
    <source>
        <dbReference type="ARBA" id="ARBA00022645"/>
    </source>
</evidence>
<dbReference type="PANTHER" id="PTHR12053:SF3">
    <property type="entry name" value="CARBOXYPEPTIDASE Q"/>
    <property type="match status" value="1"/>
</dbReference>
<dbReference type="GO" id="GO:0046872">
    <property type="term" value="F:metal ion binding"/>
    <property type="evidence" value="ECO:0007669"/>
    <property type="project" value="UniProtKB-KW"/>
</dbReference>
<organism evidence="23 24">
    <name type="scientific">Aquirufa nivalisilvae</name>
    <dbReference type="NCBI Taxonomy" id="2516557"/>
    <lineage>
        <taxon>Bacteria</taxon>
        <taxon>Pseudomonadati</taxon>
        <taxon>Bacteroidota</taxon>
        <taxon>Cytophagia</taxon>
        <taxon>Cytophagales</taxon>
        <taxon>Flectobacillaceae</taxon>
        <taxon>Aquirufa</taxon>
    </lineage>
</organism>
<evidence type="ECO:0000256" key="3">
    <source>
        <dbReference type="ARBA" id="ARBA00004555"/>
    </source>
</evidence>
<dbReference type="AlphaFoldDB" id="A0A2S2DVQ3"/>
<evidence type="ECO:0000256" key="21">
    <source>
        <dbReference type="SAM" id="SignalP"/>
    </source>
</evidence>
<evidence type="ECO:0000256" key="20">
    <source>
        <dbReference type="ARBA" id="ARBA00033328"/>
    </source>
</evidence>
<gene>
    <name evidence="23" type="ORF">HME7025_01578</name>
</gene>
<dbReference type="OrthoDB" id="9769665at2"/>
<protein>
    <recommendedName>
        <fullName evidence="5">Carboxypeptidase Q</fullName>
    </recommendedName>
    <alternativeName>
        <fullName evidence="20">Plasma glutamate carboxypeptidase</fullName>
    </alternativeName>
</protein>
<dbReference type="KEGG" id="psez:HME7025_01578"/>
<evidence type="ECO:0000256" key="16">
    <source>
        <dbReference type="ARBA" id="ARBA00023145"/>
    </source>
</evidence>
<evidence type="ECO:0000256" key="19">
    <source>
        <dbReference type="ARBA" id="ARBA00025833"/>
    </source>
</evidence>
<keyword evidence="7" id="KW-0121">Carboxypeptidase</keyword>
<name>A0A2S2DVQ3_9BACT</name>
<dbReference type="SUPFAM" id="SSF53187">
    <property type="entry name" value="Zn-dependent exopeptidases"/>
    <property type="match status" value="1"/>
</dbReference>
<evidence type="ECO:0000256" key="15">
    <source>
        <dbReference type="ARBA" id="ARBA00023049"/>
    </source>
</evidence>
<keyword evidence="11 23" id="KW-0378">Hydrolase</keyword>
<comment type="subcellular location">
    <subcellularLocation>
        <location evidence="1">Endoplasmic reticulum</location>
    </subcellularLocation>
    <subcellularLocation>
        <location evidence="3">Golgi apparatus</location>
    </subcellularLocation>
    <subcellularLocation>
        <location evidence="2">Lysosome</location>
    </subcellularLocation>
    <subcellularLocation>
        <location evidence="4">Secreted</location>
    </subcellularLocation>
</comment>
<dbReference type="GO" id="GO:0070573">
    <property type="term" value="F:metallodipeptidase activity"/>
    <property type="evidence" value="ECO:0007669"/>
    <property type="project" value="InterPro"/>
</dbReference>
<keyword evidence="24" id="KW-1185">Reference proteome</keyword>
<evidence type="ECO:0000256" key="5">
    <source>
        <dbReference type="ARBA" id="ARBA00014116"/>
    </source>
</evidence>
<keyword evidence="15" id="KW-0482">Metalloprotease</keyword>
<dbReference type="RefSeq" id="WP_109323120.1">
    <property type="nucleotide sequence ID" value="NZ_CP029346.1"/>
</dbReference>
<dbReference type="InterPro" id="IPR039866">
    <property type="entry name" value="CPQ"/>
</dbReference>
<feature type="chain" id="PRO_5015553148" description="Carboxypeptidase Q" evidence="21">
    <location>
        <begin position="18"/>
        <end position="457"/>
    </location>
</feature>